<evidence type="ECO:0000313" key="4">
    <source>
        <dbReference type="Proteomes" id="UP000631114"/>
    </source>
</evidence>
<dbReference type="InterPro" id="IPR036918">
    <property type="entry name" value="Pyrv_Knase_C_sf"/>
</dbReference>
<dbReference type="InterPro" id="IPR001697">
    <property type="entry name" value="Pyr_Knase"/>
</dbReference>
<feature type="domain" description="Pyruvate kinase C-terminal" evidence="2">
    <location>
        <begin position="33"/>
        <end position="151"/>
    </location>
</feature>
<dbReference type="Pfam" id="PF02887">
    <property type="entry name" value="PK_C"/>
    <property type="match status" value="1"/>
</dbReference>
<proteinExistence type="predicted"/>
<organism evidence="3 4">
    <name type="scientific">Coptis chinensis</name>
    <dbReference type="NCBI Taxonomy" id="261450"/>
    <lineage>
        <taxon>Eukaryota</taxon>
        <taxon>Viridiplantae</taxon>
        <taxon>Streptophyta</taxon>
        <taxon>Embryophyta</taxon>
        <taxon>Tracheophyta</taxon>
        <taxon>Spermatophyta</taxon>
        <taxon>Magnoliopsida</taxon>
        <taxon>Ranunculales</taxon>
        <taxon>Ranunculaceae</taxon>
        <taxon>Coptidoideae</taxon>
        <taxon>Coptis</taxon>
    </lineage>
</organism>
<gene>
    <name evidence="3" type="ORF">IFM89_009090</name>
</gene>
<sequence>MAIICKEAESEVNYVATFKRIMQTAPVPMSPLESLSSSAVCTANSVRVALILVLTRGGSTTKIVAKYRPSMPILSMVVPEVKTEKFDWLCSDEAPARHSLIVRGLVPVLSAGSVKASDVEATKEALVFSLRYAKEKGFCKVGDSVVALHRVGAA</sequence>
<keyword evidence="4" id="KW-1185">Reference proteome</keyword>
<dbReference type="GO" id="GO:0030955">
    <property type="term" value="F:potassium ion binding"/>
    <property type="evidence" value="ECO:0007669"/>
    <property type="project" value="InterPro"/>
</dbReference>
<name>A0A835M4X1_9MAGN</name>
<dbReference type="AlphaFoldDB" id="A0A835M4X1"/>
<dbReference type="SUPFAM" id="SSF52935">
    <property type="entry name" value="PK C-terminal domain-like"/>
    <property type="match status" value="1"/>
</dbReference>
<evidence type="ECO:0000256" key="1">
    <source>
        <dbReference type="ARBA" id="ARBA00011881"/>
    </source>
</evidence>
<dbReference type="GO" id="GO:0004743">
    <property type="term" value="F:pyruvate kinase activity"/>
    <property type="evidence" value="ECO:0007669"/>
    <property type="project" value="InterPro"/>
</dbReference>
<protein>
    <recommendedName>
        <fullName evidence="2">Pyruvate kinase C-terminal domain-containing protein</fullName>
    </recommendedName>
</protein>
<dbReference type="Gene3D" id="3.40.1380.20">
    <property type="entry name" value="Pyruvate kinase, C-terminal domain"/>
    <property type="match status" value="1"/>
</dbReference>
<dbReference type="OrthoDB" id="108365at2759"/>
<comment type="subunit">
    <text evidence="1">Homotetramer.</text>
</comment>
<evidence type="ECO:0000313" key="3">
    <source>
        <dbReference type="EMBL" id="KAF9619748.1"/>
    </source>
</evidence>
<dbReference type="GO" id="GO:0000287">
    <property type="term" value="F:magnesium ion binding"/>
    <property type="evidence" value="ECO:0007669"/>
    <property type="project" value="InterPro"/>
</dbReference>
<dbReference type="InterPro" id="IPR015795">
    <property type="entry name" value="Pyrv_Knase_C"/>
</dbReference>
<evidence type="ECO:0000259" key="2">
    <source>
        <dbReference type="Pfam" id="PF02887"/>
    </source>
</evidence>
<dbReference type="Proteomes" id="UP000631114">
    <property type="component" value="Unassembled WGS sequence"/>
</dbReference>
<reference evidence="3 4" key="1">
    <citation type="submission" date="2020-10" db="EMBL/GenBank/DDBJ databases">
        <title>The Coptis chinensis genome and diversification of protoberbering-type alkaloids.</title>
        <authorList>
            <person name="Wang B."/>
            <person name="Shu S."/>
            <person name="Song C."/>
            <person name="Liu Y."/>
        </authorList>
    </citation>
    <scope>NUCLEOTIDE SEQUENCE [LARGE SCALE GENOMIC DNA]</scope>
    <source>
        <strain evidence="3">HL-2020</strain>
        <tissue evidence="3">Leaf</tissue>
    </source>
</reference>
<comment type="caution">
    <text evidence="3">The sequence shown here is derived from an EMBL/GenBank/DDBJ whole genome shotgun (WGS) entry which is preliminary data.</text>
</comment>
<accession>A0A835M4X1</accession>
<dbReference type="EMBL" id="JADFTS010000002">
    <property type="protein sequence ID" value="KAF9619748.1"/>
    <property type="molecule type" value="Genomic_DNA"/>
</dbReference>
<dbReference type="FunFam" id="3.40.1380.20:FF:000005">
    <property type="entry name" value="Pyruvate kinase"/>
    <property type="match status" value="1"/>
</dbReference>
<dbReference type="PANTHER" id="PTHR11817">
    <property type="entry name" value="PYRUVATE KINASE"/>
    <property type="match status" value="1"/>
</dbReference>